<dbReference type="Proteomes" id="UP000701853">
    <property type="component" value="Chromosome 8"/>
</dbReference>
<feature type="compositionally biased region" description="Basic residues" evidence="1">
    <location>
        <begin position="85"/>
        <end position="96"/>
    </location>
</feature>
<evidence type="ECO:0000259" key="2">
    <source>
        <dbReference type="Pfam" id="PF23156"/>
    </source>
</evidence>
<evidence type="ECO:0000313" key="4">
    <source>
        <dbReference type="Proteomes" id="UP000701853"/>
    </source>
</evidence>
<feature type="domain" description="DUF7054" evidence="2">
    <location>
        <begin position="157"/>
        <end position="239"/>
    </location>
</feature>
<dbReference type="AlphaFoldDB" id="A0A8J5YB93"/>
<dbReference type="PANTHER" id="PTHR33270">
    <property type="entry name" value="BNAC05G50380D PROTEIN"/>
    <property type="match status" value="1"/>
</dbReference>
<protein>
    <recommendedName>
        <fullName evidence="2">DUF7054 domain-containing protein</fullName>
    </recommendedName>
</protein>
<dbReference type="Pfam" id="PF23156">
    <property type="entry name" value="DUF7054"/>
    <property type="match status" value="1"/>
</dbReference>
<dbReference type="EMBL" id="JAHUZN010000008">
    <property type="protein sequence ID" value="KAG8486716.1"/>
    <property type="molecule type" value="Genomic_DNA"/>
</dbReference>
<comment type="caution">
    <text evidence="3">The sequence shown here is derived from an EMBL/GenBank/DDBJ whole genome shotgun (WGS) entry which is preliminary data.</text>
</comment>
<dbReference type="OrthoDB" id="1885101at2759"/>
<dbReference type="InterPro" id="IPR055482">
    <property type="entry name" value="DUF7054"/>
</dbReference>
<proteinExistence type="predicted"/>
<name>A0A8J5YB93_9ROSI</name>
<dbReference type="PANTHER" id="PTHR33270:SF6">
    <property type="entry name" value="OS02G0448600 PROTEIN"/>
    <property type="match status" value="1"/>
</dbReference>
<feature type="region of interest" description="Disordered" evidence="1">
    <location>
        <begin position="77"/>
        <end position="96"/>
    </location>
</feature>
<evidence type="ECO:0000256" key="1">
    <source>
        <dbReference type="SAM" id="MobiDB-lite"/>
    </source>
</evidence>
<gene>
    <name evidence="3" type="ORF">CXB51_020158</name>
</gene>
<evidence type="ECO:0000313" key="3">
    <source>
        <dbReference type="EMBL" id="KAG8486716.1"/>
    </source>
</evidence>
<keyword evidence="4" id="KW-1185">Reference proteome</keyword>
<sequence length="312" mass="35352">MFIFLSEMLSKFLAPSMANGGDKPLTPHIFKNQHHPNTRQLVYCCPFRVFSLNYVPKNLPRRSPSFRRRRLPYLSSTSILQTPPPHRRSLKRSSKHGRILKRCASEPCLWSSTRTFMGSKGEESPLFGPQTSIDAFASFPSLSDFASPKQIFEGYNKEAKVVINVWVERSPGPVRTMVKLGASVEDAIKLVLHKYADERRTPKLDYSLGFELHHSYFSLQSLDKLQLIGDASCRTFYLRKKSSLDHCRNGGSGSYVSEIGPAKAKSPTYFVPAFMARTVAEIVRGIRRLWKVFLCLDNGGFHDHLCSCCPNK</sequence>
<organism evidence="3 4">
    <name type="scientific">Gossypium anomalum</name>
    <dbReference type="NCBI Taxonomy" id="47600"/>
    <lineage>
        <taxon>Eukaryota</taxon>
        <taxon>Viridiplantae</taxon>
        <taxon>Streptophyta</taxon>
        <taxon>Embryophyta</taxon>
        <taxon>Tracheophyta</taxon>
        <taxon>Spermatophyta</taxon>
        <taxon>Magnoliopsida</taxon>
        <taxon>eudicotyledons</taxon>
        <taxon>Gunneridae</taxon>
        <taxon>Pentapetalae</taxon>
        <taxon>rosids</taxon>
        <taxon>malvids</taxon>
        <taxon>Malvales</taxon>
        <taxon>Malvaceae</taxon>
        <taxon>Malvoideae</taxon>
        <taxon>Gossypium</taxon>
    </lineage>
</organism>
<reference evidence="3 4" key="1">
    <citation type="journal article" date="2021" name="bioRxiv">
        <title>The Gossypium anomalum genome as a resource for cotton improvement and evolutionary analysis of hybrid incompatibility.</title>
        <authorList>
            <person name="Grover C.E."/>
            <person name="Yuan D."/>
            <person name="Arick M.A."/>
            <person name="Miller E.R."/>
            <person name="Hu G."/>
            <person name="Peterson D.G."/>
            <person name="Wendel J.F."/>
            <person name="Udall J.A."/>
        </authorList>
    </citation>
    <scope>NUCLEOTIDE SEQUENCE [LARGE SCALE GENOMIC DNA]</scope>
    <source>
        <strain evidence="3">JFW-Udall</strain>
        <tissue evidence="3">Leaf</tissue>
    </source>
</reference>
<dbReference type="InterPro" id="IPR040358">
    <property type="entry name" value="At4g22758-like"/>
</dbReference>
<accession>A0A8J5YB93</accession>